<gene>
    <name evidence="2" type="ORF">Q4F19_14780</name>
</gene>
<keyword evidence="1" id="KW-1133">Transmembrane helix</keyword>
<reference evidence="2" key="1">
    <citation type="submission" date="2023-07" db="EMBL/GenBank/DDBJ databases">
        <authorList>
            <person name="Kim M."/>
        </authorList>
    </citation>
    <scope>NUCLEOTIDE SEQUENCE</scope>
    <source>
        <strain evidence="2">BIUV-7</strain>
    </source>
</reference>
<evidence type="ECO:0000313" key="2">
    <source>
        <dbReference type="EMBL" id="MDO6415653.1"/>
    </source>
</evidence>
<sequence>MTPEHQKQYQARQRARAKVMALVLGALVILFFAISIAKMS</sequence>
<keyword evidence="1" id="KW-0812">Transmembrane</keyword>
<accession>A0ABT8YBE2</accession>
<evidence type="ECO:0000256" key="1">
    <source>
        <dbReference type="SAM" id="Phobius"/>
    </source>
</evidence>
<keyword evidence="1" id="KW-0472">Membrane</keyword>
<evidence type="ECO:0008006" key="4">
    <source>
        <dbReference type="Google" id="ProtNLM"/>
    </source>
</evidence>
<proteinExistence type="predicted"/>
<name>A0ABT8YBE2_9SPHN</name>
<evidence type="ECO:0000313" key="3">
    <source>
        <dbReference type="Proteomes" id="UP001169764"/>
    </source>
</evidence>
<organism evidence="2 3">
    <name type="scientific">Sphingomonas natans</name>
    <dbReference type="NCBI Taxonomy" id="3063330"/>
    <lineage>
        <taxon>Bacteria</taxon>
        <taxon>Pseudomonadati</taxon>
        <taxon>Pseudomonadota</taxon>
        <taxon>Alphaproteobacteria</taxon>
        <taxon>Sphingomonadales</taxon>
        <taxon>Sphingomonadaceae</taxon>
        <taxon>Sphingomonas</taxon>
    </lineage>
</organism>
<feature type="transmembrane region" description="Helical" evidence="1">
    <location>
        <begin position="20"/>
        <end position="37"/>
    </location>
</feature>
<dbReference type="Proteomes" id="UP001169764">
    <property type="component" value="Unassembled WGS sequence"/>
</dbReference>
<protein>
    <recommendedName>
        <fullName evidence="4">Protoheme IX farnesyltransferase</fullName>
    </recommendedName>
</protein>
<comment type="caution">
    <text evidence="2">The sequence shown here is derived from an EMBL/GenBank/DDBJ whole genome shotgun (WGS) entry which is preliminary data.</text>
</comment>
<keyword evidence="3" id="KW-1185">Reference proteome</keyword>
<dbReference type="RefSeq" id="WP_303543915.1">
    <property type="nucleotide sequence ID" value="NZ_JAUOTP010000007.1"/>
</dbReference>
<dbReference type="EMBL" id="JAUOTP010000007">
    <property type="protein sequence ID" value="MDO6415653.1"/>
    <property type="molecule type" value="Genomic_DNA"/>
</dbReference>